<dbReference type="InterPro" id="IPR017055">
    <property type="entry name" value="Sig_transdc_His_kinase_DctB"/>
</dbReference>
<dbReference type="Pfam" id="PF02518">
    <property type="entry name" value="HATPase_c"/>
    <property type="match status" value="1"/>
</dbReference>
<evidence type="ECO:0000256" key="17">
    <source>
        <dbReference type="SAM" id="Phobius"/>
    </source>
</evidence>
<dbReference type="InterPro" id="IPR029151">
    <property type="entry name" value="Sensor-like_sf"/>
</dbReference>
<evidence type="ECO:0000256" key="7">
    <source>
        <dbReference type="ARBA" id="ARBA00022679"/>
    </source>
</evidence>
<protein>
    <recommendedName>
        <fullName evidence="15">C4-dicarboxylate transport sensor protein DctB</fullName>
        <ecNumber evidence="3">2.7.13.3</ecNumber>
    </recommendedName>
</protein>
<dbReference type="Gene3D" id="3.30.450.20">
    <property type="entry name" value="PAS domain"/>
    <property type="match status" value="2"/>
</dbReference>
<dbReference type="PANTHER" id="PTHR43065:SF46">
    <property type="entry name" value="C4-DICARBOXYLATE TRANSPORT SENSOR PROTEIN DCTB"/>
    <property type="match status" value="1"/>
</dbReference>
<evidence type="ECO:0000256" key="16">
    <source>
        <dbReference type="SAM" id="Coils"/>
    </source>
</evidence>
<reference evidence="19 20" key="1">
    <citation type="submission" date="2016-10" db="EMBL/GenBank/DDBJ databases">
        <title>Alkaliphiles isolated from bioreactors.</title>
        <authorList>
            <person name="Salah Z."/>
            <person name="Rout S.P."/>
            <person name="Humphreys P.N."/>
        </authorList>
    </citation>
    <scope>NUCLEOTIDE SEQUENCE [LARGE SCALE GENOMIC DNA]</scope>
    <source>
        <strain evidence="19 20">ZS02</strain>
    </source>
</reference>
<dbReference type="PROSITE" id="PS50109">
    <property type="entry name" value="HIS_KIN"/>
    <property type="match status" value="1"/>
</dbReference>
<dbReference type="Gene3D" id="1.10.287.130">
    <property type="match status" value="1"/>
</dbReference>
<keyword evidence="5" id="KW-0997">Cell inner membrane</keyword>
<dbReference type="InterPro" id="IPR004358">
    <property type="entry name" value="Sig_transdc_His_kin-like_C"/>
</dbReference>
<evidence type="ECO:0000256" key="11">
    <source>
        <dbReference type="ARBA" id="ARBA00022840"/>
    </source>
</evidence>
<dbReference type="AlphaFoldDB" id="A0A1R1IBZ3"/>
<keyword evidence="7" id="KW-0808">Transferase</keyword>
<evidence type="ECO:0000256" key="15">
    <source>
        <dbReference type="ARBA" id="ARBA00073143"/>
    </source>
</evidence>
<dbReference type="PROSITE" id="PS51257">
    <property type="entry name" value="PROKAR_LIPOPROTEIN"/>
    <property type="match status" value="1"/>
</dbReference>
<feature type="transmembrane region" description="Helical" evidence="17">
    <location>
        <begin position="291"/>
        <end position="314"/>
    </location>
</feature>
<dbReference type="EC" id="2.7.13.3" evidence="3"/>
<comment type="caution">
    <text evidence="19">The sequence shown here is derived from an EMBL/GenBank/DDBJ whole genome shotgun (WGS) entry which is preliminary data.</text>
</comment>
<dbReference type="InterPro" id="IPR003594">
    <property type="entry name" value="HATPase_dom"/>
</dbReference>
<organism evidence="19 20">
    <name type="scientific">Azonexus hydrophilus</name>
    <dbReference type="NCBI Taxonomy" id="418702"/>
    <lineage>
        <taxon>Bacteria</taxon>
        <taxon>Pseudomonadati</taxon>
        <taxon>Pseudomonadota</taxon>
        <taxon>Betaproteobacteria</taxon>
        <taxon>Rhodocyclales</taxon>
        <taxon>Azonexaceae</taxon>
        <taxon>Azonexus</taxon>
    </lineage>
</organism>
<keyword evidence="20" id="KW-1185">Reference proteome</keyword>
<gene>
    <name evidence="19" type="ORF">BJN45_00590</name>
</gene>
<dbReference type="SMART" id="SM00388">
    <property type="entry name" value="HisKA"/>
    <property type="match status" value="1"/>
</dbReference>
<dbReference type="PANTHER" id="PTHR43065">
    <property type="entry name" value="SENSOR HISTIDINE KINASE"/>
    <property type="match status" value="1"/>
</dbReference>
<evidence type="ECO:0000256" key="14">
    <source>
        <dbReference type="ARBA" id="ARBA00023136"/>
    </source>
</evidence>
<keyword evidence="10 19" id="KW-0418">Kinase</keyword>
<evidence type="ECO:0000256" key="1">
    <source>
        <dbReference type="ARBA" id="ARBA00000085"/>
    </source>
</evidence>
<evidence type="ECO:0000256" key="6">
    <source>
        <dbReference type="ARBA" id="ARBA00022553"/>
    </source>
</evidence>
<dbReference type="PRINTS" id="PR00344">
    <property type="entry name" value="BCTRLSENSOR"/>
</dbReference>
<keyword evidence="9" id="KW-0547">Nucleotide-binding</keyword>
<evidence type="ECO:0000256" key="9">
    <source>
        <dbReference type="ARBA" id="ARBA00022741"/>
    </source>
</evidence>
<evidence type="ECO:0000256" key="4">
    <source>
        <dbReference type="ARBA" id="ARBA00022475"/>
    </source>
</evidence>
<dbReference type="GO" id="GO:0000155">
    <property type="term" value="F:phosphorelay sensor kinase activity"/>
    <property type="evidence" value="ECO:0007669"/>
    <property type="project" value="InterPro"/>
</dbReference>
<dbReference type="SUPFAM" id="SSF103190">
    <property type="entry name" value="Sensory domain-like"/>
    <property type="match status" value="1"/>
</dbReference>
<dbReference type="STRING" id="418702.BJN45_00590"/>
<evidence type="ECO:0000256" key="2">
    <source>
        <dbReference type="ARBA" id="ARBA00004429"/>
    </source>
</evidence>
<dbReference type="SMART" id="SM00387">
    <property type="entry name" value="HATPase_c"/>
    <property type="match status" value="1"/>
</dbReference>
<dbReference type="InterPro" id="IPR033479">
    <property type="entry name" value="dCache_1"/>
</dbReference>
<keyword evidence="6" id="KW-0597">Phosphoprotein</keyword>
<feature type="domain" description="Histidine kinase" evidence="18">
    <location>
        <begin position="378"/>
        <end position="591"/>
    </location>
</feature>
<dbReference type="Pfam" id="PF02743">
    <property type="entry name" value="dCache_1"/>
    <property type="match status" value="1"/>
</dbReference>
<dbReference type="Proteomes" id="UP000187526">
    <property type="component" value="Unassembled WGS sequence"/>
</dbReference>
<evidence type="ECO:0000259" key="18">
    <source>
        <dbReference type="PROSITE" id="PS50109"/>
    </source>
</evidence>
<dbReference type="SUPFAM" id="SSF47384">
    <property type="entry name" value="Homodimeric domain of signal transducing histidine kinase"/>
    <property type="match status" value="1"/>
</dbReference>
<dbReference type="InterPro" id="IPR036890">
    <property type="entry name" value="HATPase_C_sf"/>
</dbReference>
<evidence type="ECO:0000256" key="8">
    <source>
        <dbReference type="ARBA" id="ARBA00022692"/>
    </source>
</evidence>
<evidence type="ECO:0000256" key="12">
    <source>
        <dbReference type="ARBA" id="ARBA00022989"/>
    </source>
</evidence>
<dbReference type="SUPFAM" id="SSF55874">
    <property type="entry name" value="ATPase domain of HSP90 chaperone/DNA topoisomerase II/histidine kinase"/>
    <property type="match status" value="1"/>
</dbReference>
<dbReference type="CDD" id="cd00082">
    <property type="entry name" value="HisKA"/>
    <property type="match status" value="1"/>
</dbReference>
<evidence type="ECO:0000313" key="20">
    <source>
        <dbReference type="Proteomes" id="UP000187526"/>
    </source>
</evidence>
<dbReference type="EMBL" id="MTHD01000001">
    <property type="protein sequence ID" value="OMG56170.1"/>
    <property type="molecule type" value="Genomic_DNA"/>
</dbReference>
<keyword evidence="13" id="KW-0902">Two-component regulatory system</keyword>
<keyword evidence="4" id="KW-1003">Cell membrane</keyword>
<evidence type="ECO:0000256" key="13">
    <source>
        <dbReference type="ARBA" id="ARBA00023012"/>
    </source>
</evidence>
<sequence>MRPSRTWLLTAVAAAACLLIGLLGYRLLLDNNLAHERRLATQRLDAFALSLDATLNRHESLPGLLALEPSLAALLRDPGNQQRVAAANAYLEAAQQGAAVAATYLIDADGNTLAASNWRQPRSFVGHNYAFRPYFSDAIAHGLGRFYGVGVTTGEPGYFLAAPVREQERILGVVVLKVGLESMEQAMAGSGDTLLLADADGIVFLSSERRLRYRTLAPLPAAITARLAETRQYGNQSIVPLADRAVPLDATTPLRLALPDEQPREHLLVTRPVGNLGWQVVQLGRPDEARAAAFSGAMALAFAAAFAVGVAAHLRHRRRRRDELKRIYSELEQRIAERTADLTDKIAALQRTEAILHETRDAAVQAGKLAVLGQLSAGISHELNQPLAALQTFADNATALLARGRHGEVAENLEMISALIERTGRIVRQLKTFARKEAATPQAVTIATAIEHALMLVEPRRRDTGARISVSQDDPALLVVAEAGRLEQVLVNLLLNGLDAMHGQPAPQLEILAGRDGRNVRISIRDHGTGIADEVRSHLFEPFYTTKSASEGLGLGLAISLTIVESYGGTLRTHNAADGGAVFVLTLPAAGEPHAAPDA</sequence>
<keyword evidence="16" id="KW-0175">Coiled coil</keyword>
<dbReference type="InterPro" id="IPR003661">
    <property type="entry name" value="HisK_dim/P_dom"/>
</dbReference>
<dbReference type="GO" id="GO:0005524">
    <property type="term" value="F:ATP binding"/>
    <property type="evidence" value="ECO:0007669"/>
    <property type="project" value="UniProtKB-KW"/>
</dbReference>
<evidence type="ECO:0000313" key="19">
    <source>
        <dbReference type="EMBL" id="OMG56170.1"/>
    </source>
</evidence>
<accession>A0A1R1IBZ3</accession>
<keyword evidence="8 17" id="KW-0812">Transmembrane</keyword>
<comment type="subcellular location">
    <subcellularLocation>
        <location evidence="2">Cell inner membrane</location>
        <topology evidence="2">Multi-pass membrane protein</topology>
    </subcellularLocation>
</comment>
<evidence type="ECO:0000256" key="10">
    <source>
        <dbReference type="ARBA" id="ARBA00022777"/>
    </source>
</evidence>
<dbReference type="Pfam" id="PF00512">
    <property type="entry name" value="HisKA"/>
    <property type="match status" value="1"/>
</dbReference>
<dbReference type="PIRSF" id="PIRSF036431">
    <property type="entry name" value="STHK_DctB"/>
    <property type="match status" value="1"/>
</dbReference>
<dbReference type="InterPro" id="IPR005467">
    <property type="entry name" value="His_kinase_dom"/>
</dbReference>
<keyword evidence="12 17" id="KW-1133">Transmembrane helix</keyword>
<dbReference type="Gene3D" id="3.30.565.10">
    <property type="entry name" value="Histidine kinase-like ATPase, C-terminal domain"/>
    <property type="match status" value="1"/>
</dbReference>
<dbReference type="InterPro" id="IPR036097">
    <property type="entry name" value="HisK_dim/P_sf"/>
</dbReference>
<proteinExistence type="predicted"/>
<dbReference type="FunFam" id="1.10.287.130:FF:000049">
    <property type="entry name" value="C4-dicarboxylate transport sensor protein DctB"/>
    <property type="match status" value="1"/>
</dbReference>
<feature type="coiled-coil region" evidence="16">
    <location>
        <begin position="314"/>
        <end position="341"/>
    </location>
</feature>
<dbReference type="FunFam" id="3.30.450.20:FF:000127">
    <property type="entry name" value="C4-dicarboxylate transport sensor protein"/>
    <property type="match status" value="1"/>
</dbReference>
<keyword evidence="11" id="KW-0067">ATP-binding</keyword>
<evidence type="ECO:0000256" key="5">
    <source>
        <dbReference type="ARBA" id="ARBA00022519"/>
    </source>
</evidence>
<dbReference type="GO" id="GO:0005886">
    <property type="term" value="C:plasma membrane"/>
    <property type="evidence" value="ECO:0007669"/>
    <property type="project" value="UniProtKB-SubCell"/>
</dbReference>
<comment type="catalytic activity">
    <reaction evidence="1">
        <text>ATP + protein L-histidine = ADP + protein N-phospho-L-histidine.</text>
        <dbReference type="EC" id="2.7.13.3"/>
    </reaction>
</comment>
<name>A0A1R1IBZ3_9RHOO</name>
<keyword evidence="14 17" id="KW-0472">Membrane</keyword>
<evidence type="ECO:0000256" key="3">
    <source>
        <dbReference type="ARBA" id="ARBA00012438"/>
    </source>
</evidence>